<dbReference type="PIRSF" id="PIRSF006553">
    <property type="entry name" value="TopoVI_B"/>
    <property type="match status" value="1"/>
</dbReference>
<name>A0A1E3XC89_9BACT</name>
<dbReference type="PANTHER" id="PTHR48444">
    <property type="entry name" value="DNA TOPOISOMERASE 6 SUBUNIT B"/>
    <property type="match status" value="1"/>
</dbReference>
<dbReference type="GO" id="GO:0005524">
    <property type="term" value="F:ATP binding"/>
    <property type="evidence" value="ECO:0007669"/>
    <property type="project" value="UniProtKB-UniRule"/>
</dbReference>
<dbReference type="SUPFAM" id="SSF54211">
    <property type="entry name" value="Ribosomal protein S5 domain 2-like"/>
    <property type="match status" value="1"/>
</dbReference>
<dbReference type="GO" id="GO:0006260">
    <property type="term" value="P:DNA replication"/>
    <property type="evidence" value="ECO:0007669"/>
    <property type="project" value="UniProtKB-UniRule"/>
</dbReference>
<dbReference type="InterPro" id="IPR020568">
    <property type="entry name" value="Ribosomal_Su5_D2-typ_SF"/>
</dbReference>
<comment type="caution">
    <text evidence="9">The sequence shown here is derived from an EMBL/GenBank/DDBJ whole genome shotgun (WGS) entry which is preliminary data.</text>
</comment>
<dbReference type="Gene3D" id="3.30.565.10">
    <property type="entry name" value="Histidine kinase-like ATPase, C-terminal domain"/>
    <property type="match status" value="1"/>
</dbReference>
<feature type="binding site" evidence="6">
    <location>
        <position position="95"/>
    </location>
    <ligand>
        <name>ATP</name>
        <dbReference type="ChEBI" id="CHEBI:30616"/>
    </ligand>
</feature>
<dbReference type="PATRIC" id="fig|1872076.5.peg.2695"/>
<keyword evidence="4 6" id="KW-0238">DNA-binding</keyword>
<dbReference type="InterPro" id="IPR036890">
    <property type="entry name" value="HATPase_C_sf"/>
</dbReference>
<keyword evidence="5 6" id="KW-0413">Isomerase</keyword>
<evidence type="ECO:0000256" key="4">
    <source>
        <dbReference type="ARBA" id="ARBA00023125"/>
    </source>
</evidence>
<dbReference type="Proteomes" id="UP000094056">
    <property type="component" value="Unassembled WGS sequence"/>
</dbReference>
<feature type="binding site" evidence="6">
    <location>
        <begin position="126"/>
        <end position="133"/>
    </location>
    <ligand>
        <name>ATP</name>
        <dbReference type="ChEBI" id="CHEBI:30616"/>
    </ligand>
</feature>
<comment type="subunit">
    <text evidence="6">Homodimer. Heterotetramer of two Top6A and two Top6B chains.</text>
</comment>
<dbReference type="GO" id="GO:0003677">
    <property type="term" value="F:DNA binding"/>
    <property type="evidence" value="ECO:0007669"/>
    <property type="project" value="UniProtKB-UniRule"/>
</dbReference>
<dbReference type="GO" id="GO:0006265">
    <property type="term" value="P:DNA topological change"/>
    <property type="evidence" value="ECO:0007669"/>
    <property type="project" value="UniProtKB-UniRule"/>
</dbReference>
<evidence type="ECO:0000256" key="6">
    <source>
        <dbReference type="HAMAP-Rule" id="MF_00322"/>
    </source>
</evidence>
<dbReference type="Pfam" id="PF09239">
    <property type="entry name" value="Topo-VIb_trans"/>
    <property type="match status" value="1"/>
</dbReference>
<protein>
    <recommendedName>
        <fullName evidence="6">Type 2 DNA topoisomerase 6 subunit B</fullName>
        <ecNumber evidence="6">5.6.2.2</ecNumber>
    </recommendedName>
    <alternativeName>
        <fullName evidence="6">Type II DNA topoisomerase VI subunit B</fullName>
        <shortName evidence="6">TopoVI-B</shortName>
    </alternativeName>
</protein>
<dbReference type="EC" id="5.6.2.2" evidence="6"/>
<evidence type="ECO:0000313" key="10">
    <source>
        <dbReference type="Proteomes" id="UP000094056"/>
    </source>
</evidence>
<feature type="binding site" evidence="6">
    <location>
        <position position="61"/>
    </location>
    <ligand>
        <name>ATP</name>
        <dbReference type="ChEBI" id="CHEBI:30616"/>
    </ligand>
</feature>
<comment type="similarity">
    <text evidence="6">Belongs to the TOP6B family.</text>
</comment>
<organism evidence="9 10">
    <name type="scientific">Candidatus Scalindua rubra</name>
    <dbReference type="NCBI Taxonomy" id="1872076"/>
    <lineage>
        <taxon>Bacteria</taxon>
        <taxon>Pseudomonadati</taxon>
        <taxon>Planctomycetota</taxon>
        <taxon>Candidatus Brocadiia</taxon>
        <taxon>Candidatus Brocadiales</taxon>
        <taxon>Candidatus Scalinduaceae</taxon>
        <taxon>Candidatus Scalindua</taxon>
    </lineage>
</organism>
<accession>A0A1E3XC89</accession>
<dbReference type="Gene3D" id="3.30.230.10">
    <property type="match status" value="1"/>
</dbReference>
<dbReference type="InterPro" id="IPR014721">
    <property type="entry name" value="Ribsml_uS5_D2-typ_fold_subgr"/>
</dbReference>
<keyword evidence="1 6" id="KW-0547">Nucleotide-binding</keyword>
<dbReference type="HAMAP" id="MF_00322">
    <property type="entry name" value="Top6B"/>
    <property type="match status" value="1"/>
</dbReference>
<evidence type="ECO:0000313" key="9">
    <source>
        <dbReference type="EMBL" id="ODS32584.1"/>
    </source>
</evidence>
<evidence type="ECO:0000256" key="2">
    <source>
        <dbReference type="ARBA" id="ARBA00022840"/>
    </source>
</evidence>
<dbReference type="InterPro" id="IPR005734">
    <property type="entry name" value="TopoVI_B"/>
</dbReference>
<comment type="catalytic activity">
    <reaction evidence="6">
        <text>ATP-dependent breakage, passage and rejoining of double-stranded DNA.</text>
        <dbReference type="EC" id="5.6.2.2"/>
    </reaction>
</comment>
<dbReference type="PANTHER" id="PTHR48444:SF1">
    <property type="entry name" value="DNA TOPOISOMERASE 6 SUBUNIT B"/>
    <property type="match status" value="1"/>
</dbReference>
<dbReference type="InterPro" id="IPR015320">
    <property type="entry name" value="TopoVI_B_transducer"/>
</dbReference>
<dbReference type="NCBIfam" id="NF003218">
    <property type="entry name" value="PRK04184.1"/>
    <property type="match status" value="1"/>
</dbReference>
<keyword evidence="2 6" id="KW-0067">ATP-binding</keyword>
<feature type="binding site" evidence="6">
    <location>
        <begin position="116"/>
        <end position="117"/>
    </location>
    <ligand>
        <name>ATP</name>
        <dbReference type="ChEBI" id="CHEBI:30616"/>
    </ligand>
</feature>
<evidence type="ECO:0000256" key="5">
    <source>
        <dbReference type="ARBA" id="ARBA00023235"/>
    </source>
</evidence>
<dbReference type="SUPFAM" id="SSF55874">
    <property type="entry name" value="ATPase domain of HSP90 chaperone/DNA topoisomerase II/histidine kinase"/>
    <property type="match status" value="1"/>
</dbReference>
<dbReference type="Pfam" id="PF02518">
    <property type="entry name" value="HATPase_c"/>
    <property type="match status" value="1"/>
</dbReference>
<evidence type="ECO:0000259" key="7">
    <source>
        <dbReference type="Pfam" id="PF02518"/>
    </source>
</evidence>
<dbReference type="InterPro" id="IPR003594">
    <property type="entry name" value="HATPase_dom"/>
</dbReference>
<evidence type="ECO:0000259" key="8">
    <source>
        <dbReference type="Pfam" id="PF09239"/>
    </source>
</evidence>
<evidence type="ECO:0000256" key="3">
    <source>
        <dbReference type="ARBA" id="ARBA00023029"/>
    </source>
</evidence>
<gene>
    <name evidence="6 9" type="primary">top6B</name>
    <name evidence="9" type="ORF">SCARUB_02292</name>
</gene>
<feature type="domain" description="DNA topoisomerase VI subunit B transducer" evidence="8">
    <location>
        <begin position="326"/>
        <end position="488"/>
    </location>
</feature>
<dbReference type="Gene3D" id="1.10.8.50">
    <property type="match status" value="1"/>
</dbReference>
<evidence type="ECO:0000256" key="1">
    <source>
        <dbReference type="ARBA" id="ARBA00022741"/>
    </source>
</evidence>
<feature type="binding site" evidence="6">
    <location>
        <position position="449"/>
    </location>
    <ligand>
        <name>ATP</name>
        <dbReference type="ChEBI" id="CHEBI:30616"/>
    </ligand>
</feature>
<dbReference type="GO" id="GO:0003918">
    <property type="term" value="F:DNA topoisomerase type II (double strand cut, ATP-hydrolyzing) activity"/>
    <property type="evidence" value="ECO:0007669"/>
    <property type="project" value="UniProtKB-UniRule"/>
</dbReference>
<dbReference type="SUPFAM" id="SSF46946">
    <property type="entry name" value="S13-like H2TH domain"/>
    <property type="match status" value="1"/>
</dbReference>
<sequence length="531" mass="60038">MTVLKKSKQLTENVSKITAHDLAKKQREISVSEFFTKNRHLLGFDNPRKALLTTIKEGIDNSLDACEEAKILPDIKVRINHVNDTEDRFRVTIEDNGPGILKSHIPKIFGKLLYGSKFHRLKMSRGQQGIGISAAGMYGQLTTGKPILITSKISPKKPAHHYSLVVDTQKNEPRILKDEIVHYDTKHGTKVAIELEAKYQKGRQSVDGYIEQTSIANPHTDITYINPEGKETRYPRASKELPIEPKEIKPHPYGMELGMLIKMLHDTKAKNLRSFLIKDFSRVSARVAKEICEKANLYEKARPSRIAVQEADALFKAIKLTKIMNPPADCISPIGEESIIQGLKKQINADFFTSNTRPPSVYRGNPFQIEVGLAYGGDLPEERLIRLLRFANRVPLLYQQSACVITESAINTSWRNYGLQQSTGALPAGPVILMVHLASVWVPFTSESKEAIAHYPEIEKEVKLALQECGRHLSTFIKRRKKTAEEIKKKTYIKKYIPHIGIALKEILNLNNKQELKIVNNLTNILERSRS</sequence>
<keyword evidence="3 6" id="KW-0799">Topoisomerase</keyword>
<dbReference type="InterPro" id="IPR010979">
    <property type="entry name" value="Ribosomal_uS13-like_H2TH"/>
</dbReference>
<feature type="domain" description="Histidine kinase/HSP90-like ATPase" evidence="7">
    <location>
        <begin position="49"/>
        <end position="135"/>
    </location>
</feature>
<dbReference type="CDD" id="cd00823">
    <property type="entry name" value="TopoIIB_Trans"/>
    <property type="match status" value="1"/>
</dbReference>
<reference evidence="9 10" key="1">
    <citation type="submission" date="2016-07" db="EMBL/GenBank/DDBJ databases">
        <title>Draft genome of Scalindua rubra, obtained from a brine-seawater interface in the Red Sea, sheds light on salt adaptation in anammox bacteria.</title>
        <authorList>
            <person name="Speth D.R."/>
            <person name="Lagkouvardos I."/>
            <person name="Wang Y."/>
            <person name="Qian P.-Y."/>
            <person name="Dutilh B.E."/>
            <person name="Jetten M.S."/>
        </authorList>
    </citation>
    <scope>NUCLEOTIDE SEQUENCE [LARGE SCALE GENOMIC DNA]</scope>
    <source>
        <strain evidence="9">BSI-1</strain>
    </source>
</reference>
<dbReference type="NCBIfam" id="TIGR01052">
    <property type="entry name" value="top6b"/>
    <property type="match status" value="1"/>
</dbReference>
<dbReference type="AlphaFoldDB" id="A0A1E3XC89"/>
<dbReference type="EMBL" id="MAYW01000056">
    <property type="protein sequence ID" value="ODS32584.1"/>
    <property type="molecule type" value="Genomic_DNA"/>
</dbReference>
<comment type="function">
    <text evidence="6">Relaxes both positive and negative superturns and exhibits a strong decatenase activity.</text>
</comment>
<proteinExistence type="inferred from homology"/>